<dbReference type="AlphaFoldDB" id="A0A840RL11"/>
<keyword evidence="3" id="KW-1185">Reference proteome</keyword>
<proteinExistence type="predicted"/>
<organism evidence="2 3">
    <name type="scientific">Silvimonas terrae</name>
    <dbReference type="NCBI Taxonomy" id="300266"/>
    <lineage>
        <taxon>Bacteria</taxon>
        <taxon>Pseudomonadati</taxon>
        <taxon>Pseudomonadota</taxon>
        <taxon>Betaproteobacteria</taxon>
        <taxon>Neisseriales</taxon>
        <taxon>Chitinibacteraceae</taxon>
        <taxon>Silvimonas</taxon>
    </lineage>
</organism>
<reference evidence="2 3" key="1">
    <citation type="submission" date="2020-08" db="EMBL/GenBank/DDBJ databases">
        <title>Genomic Encyclopedia of Type Strains, Phase IV (KMG-IV): sequencing the most valuable type-strain genomes for metagenomic binning, comparative biology and taxonomic classification.</title>
        <authorList>
            <person name="Goeker M."/>
        </authorList>
    </citation>
    <scope>NUCLEOTIDE SEQUENCE [LARGE SCALE GENOMIC DNA]</scope>
    <source>
        <strain evidence="2 3">DSM 18233</strain>
    </source>
</reference>
<protein>
    <submittedName>
        <fullName evidence="2">Uncharacterized protein</fullName>
    </submittedName>
</protein>
<dbReference type="EMBL" id="JACHHN010000008">
    <property type="protein sequence ID" value="MBB5192902.1"/>
    <property type="molecule type" value="Genomic_DNA"/>
</dbReference>
<evidence type="ECO:0000256" key="1">
    <source>
        <dbReference type="SAM" id="SignalP"/>
    </source>
</evidence>
<evidence type="ECO:0000313" key="2">
    <source>
        <dbReference type="EMBL" id="MBB5192902.1"/>
    </source>
</evidence>
<accession>A0A840RL11</accession>
<name>A0A840RL11_9NEIS</name>
<feature type="signal peptide" evidence="1">
    <location>
        <begin position="1"/>
        <end position="21"/>
    </location>
</feature>
<dbReference type="Proteomes" id="UP000543030">
    <property type="component" value="Unassembled WGS sequence"/>
</dbReference>
<comment type="caution">
    <text evidence="2">The sequence shown here is derived from an EMBL/GenBank/DDBJ whole genome shotgun (WGS) entry which is preliminary data.</text>
</comment>
<sequence>MTVLKALKMVCRPPTVGVASAAPSLPACAGMTSQRDITLNLLSAFSRYRYSKK</sequence>
<feature type="chain" id="PRO_5032457142" evidence="1">
    <location>
        <begin position="22"/>
        <end position="53"/>
    </location>
</feature>
<keyword evidence="1" id="KW-0732">Signal</keyword>
<dbReference type="RefSeq" id="WP_184102550.1">
    <property type="nucleotide sequence ID" value="NZ_JACHHN010000008.1"/>
</dbReference>
<evidence type="ECO:0000313" key="3">
    <source>
        <dbReference type="Proteomes" id="UP000543030"/>
    </source>
</evidence>
<gene>
    <name evidence="2" type="ORF">HNQ50_003656</name>
</gene>